<reference evidence="3" key="1">
    <citation type="journal article" date="2013" name="Science">
        <title>The Amborella genome and the evolution of flowering plants.</title>
        <authorList>
            <consortium name="Amborella Genome Project"/>
        </authorList>
    </citation>
    <scope>NUCLEOTIDE SEQUENCE [LARGE SCALE GENOMIC DNA]</scope>
</reference>
<feature type="region of interest" description="Disordered" evidence="1">
    <location>
        <begin position="1"/>
        <end position="31"/>
    </location>
</feature>
<dbReference type="AlphaFoldDB" id="W1P0T2"/>
<dbReference type="HOGENOM" id="CLU_1962514_0_0_1"/>
<protein>
    <submittedName>
        <fullName evidence="2">Uncharacterized protein</fullName>
    </submittedName>
</protein>
<dbReference type="EMBL" id="KI394767">
    <property type="protein sequence ID" value="ERN01229.1"/>
    <property type="molecule type" value="Genomic_DNA"/>
</dbReference>
<sequence>MFGLEKPPSPSKSGTEGSFPSPKEQTSLPILCSDEEPSNVPMTLFLASTSYIPPLLVTRSYNSSLGELSPHSRNWKPSKEEKRKVVREKAGELISAMSVKSKGTFKKVEEVLDDEDVEWPSFLKKPRV</sequence>
<evidence type="ECO:0000313" key="3">
    <source>
        <dbReference type="Proteomes" id="UP000017836"/>
    </source>
</evidence>
<evidence type="ECO:0000313" key="2">
    <source>
        <dbReference type="EMBL" id="ERN01229.1"/>
    </source>
</evidence>
<feature type="compositionally biased region" description="Polar residues" evidence="1">
    <location>
        <begin position="11"/>
        <end position="28"/>
    </location>
</feature>
<keyword evidence="3" id="KW-1185">Reference proteome</keyword>
<organism evidence="2 3">
    <name type="scientific">Amborella trichopoda</name>
    <dbReference type="NCBI Taxonomy" id="13333"/>
    <lineage>
        <taxon>Eukaryota</taxon>
        <taxon>Viridiplantae</taxon>
        <taxon>Streptophyta</taxon>
        <taxon>Embryophyta</taxon>
        <taxon>Tracheophyta</taxon>
        <taxon>Spermatophyta</taxon>
        <taxon>Magnoliopsida</taxon>
        <taxon>Amborellales</taxon>
        <taxon>Amborellaceae</taxon>
        <taxon>Amborella</taxon>
    </lineage>
</organism>
<dbReference type="Proteomes" id="UP000017836">
    <property type="component" value="Unassembled WGS sequence"/>
</dbReference>
<accession>W1P0T2</accession>
<gene>
    <name evidence="2" type="ORF">AMTR_s00002p00241090</name>
</gene>
<proteinExistence type="predicted"/>
<evidence type="ECO:0000256" key="1">
    <source>
        <dbReference type="SAM" id="MobiDB-lite"/>
    </source>
</evidence>
<name>W1P0T2_AMBTC</name>
<dbReference type="Gramene" id="ERN01229">
    <property type="protein sequence ID" value="ERN01229"/>
    <property type="gene ID" value="AMTR_s00002p00241090"/>
</dbReference>